<dbReference type="AlphaFoldDB" id="A0ABD2X314"/>
<comment type="caution">
    <text evidence="1">The sequence shown here is derived from an EMBL/GenBank/DDBJ whole genome shotgun (WGS) entry which is preliminary data.</text>
</comment>
<accession>A0ABD2X314</accession>
<gene>
    <name evidence="1" type="ORF">TKK_006987</name>
</gene>
<name>A0ABD2X314_9HYME</name>
<organism evidence="1 2">
    <name type="scientific">Trichogramma kaykai</name>
    <dbReference type="NCBI Taxonomy" id="54128"/>
    <lineage>
        <taxon>Eukaryota</taxon>
        <taxon>Metazoa</taxon>
        <taxon>Ecdysozoa</taxon>
        <taxon>Arthropoda</taxon>
        <taxon>Hexapoda</taxon>
        <taxon>Insecta</taxon>
        <taxon>Pterygota</taxon>
        <taxon>Neoptera</taxon>
        <taxon>Endopterygota</taxon>
        <taxon>Hymenoptera</taxon>
        <taxon>Apocrita</taxon>
        <taxon>Proctotrupomorpha</taxon>
        <taxon>Chalcidoidea</taxon>
        <taxon>Trichogrammatidae</taxon>
        <taxon>Trichogramma</taxon>
    </lineage>
</organism>
<keyword evidence="2" id="KW-1185">Reference proteome</keyword>
<sequence length="203" mass="22728">MKKRFCARLLRATGHHAVFCGAYCALTHTYSRQTLTHAYERCMHYCIDPAQCVQREARRGEANELVRSCPFVISEPRAPREVGALTRPISSSSGESRCAIYTQTDTELRFDRVRALCSGSSKETFSKVERTAAASAREMKETEKLSKLALSLCERESQSQKGNLGTLASTLAFLAALTMERTGGDDAILARGYHRMFHGYRYI</sequence>
<evidence type="ECO:0000313" key="2">
    <source>
        <dbReference type="Proteomes" id="UP001627154"/>
    </source>
</evidence>
<dbReference type="EMBL" id="JBJJXI010000055">
    <property type="protein sequence ID" value="KAL3399741.1"/>
    <property type="molecule type" value="Genomic_DNA"/>
</dbReference>
<evidence type="ECO:0000313" key="1">
    <source>
        <dbReference type="EMBL" id="KAL3399741.1"/>
    </source>
</evidence>
<dbReference type="Proteomes" id="UP001627154">
    <property type="component" value="Unassembled WGS sequence"/>
</dbReference>
<reference evidence="1 2" key="1">
    <citation type="journal article" date="2024" name="bioRxiv">
        <title>A reference genome for Trichogramma kaykai: A tiny desert-dwelling parasitoid wasp with competing sex-ratio distorters.</title>
        <authorList>
            <person name="Culotta J."/>
            <person name="Lindsey A.R."/>
        </authorList>
    </citation>
    <scope>NUCLEOTIDE SEQUENCE [LARGE SCALE GENOMIC DNA]</scope>
    <source>
        <strain evidence="1 2">KSX58</strain>
    </source>
</reference>
<proteinExistence type="predicted"/>
<protein>
    <submittedName>
        <fullName evidence="1">Uncharacterized protein</fullName>
    </submittedName>
</protein>